<feature type="transmembrane region" description="Helical" evidence="2">
    <location>
        <begin position="108"/>
        <end position="128"/>
    </location>
</feature>
<evidence type="ECO:0000313" key="3">
    <source>
        <dbReference type="EMBL" id="KAK3675313.1"/>
    </source>
</evidence>
<sequence>MALLLRCLLSSQSWSEHFDISDKACEERQFQDLLRKRRKRKKENNASIEANDDLVPVIDTSASESDREGSDLHDKPNTTPARDDELSSLAEPAIKEPSSPKHKSVTRLTWLVSFLYAARHLALTLLLHNVTIWNNSNLNVASSSALATTLFVMGTVALLPLALVYRCVRAVRKYRAKVACNEAAPELGAMELVGETTGEVHEGRCQVVNVCFSSSARCQGGVADVGLSRSALLDQGMNIWPGYSCGHLQRV</sequence>
<gene>
    <name evidence="3" type="ORF">LTR78_004823</name>
</gene>
<reference evidence="3" key="1">
    <citation type="submission" date="2023-07" db="EMBL/GenBank/DDBJ databases">
        <title>Black Yeasts Isolated from many extreme environments.</title>
        <authorList>
            <person name="Coleine C."/>
            <person name="Stajich J.E."/>
            <person name="Selbmann L."/>
        </authorList>
    </citation>
    <scope>NUCLEOTIDE SEQUENCE</scope>
    <source>
        <strain evidence="3">CCFEE 5485</strain>
    </source>
</reference>
<accession>A0AAE0WP41</accession>
<evidence type="ECO:0000313" key="4">
    <source>
        <dbReference type="Proteomes" id="UP001274830"/>
    </source>
</evidence>
<keyword evidence="2" id="KW-0472">Membrane</keyword>
<organism evidence="3 4">
    <name type="scientific">Recurvomyces mirabilis</name>
    <dbReference type="NCBI Taxonomy" id="574656"/>
    <lineage>
        <taxon>Eukaryota</taxon>
        <taxon>Fungi</taxon>
        <taxon>Dikarya</taxon>
        <taxon>Ascomycota</taxon>
        <taxon>Pezizomycotina</taxon>
        <taxon>Dothideomycetes</taxon>
        <taxon>Dothideomycetidae</taxon>
        <taxon>Mycosphaerellales</taxon>
        <taxon>Teratosphaeriaceae</taxon>
        <taxon>Recurvomyces</taxon>
    </lineage>
</organism>
<dbReference type="Proteomes" id="UP001274830">
    <property type="component" value="Unassembled WGS sequence"/>
</dbReference>
<dbReference type="AlphaFoldDB" id="A0AAE0WP41"/>
<keyword evidence="2" id="KW-1133">Transmembrane helix</keyword>
<evidence type="ECO:0000256" key="1">
    <source>
        <dbReference type="SAM" id="MobiDB-lite"/>
    </source>
</evidence>
<keyword evidence="2" id="KW-0812">Transmembrane</keyword>
<keyword evidence="4" id="KW-1185">Reference proteome</keyword>
<protein>
    <submittedName>
        <fullName evidence="3">Uncharacterized protein</fullName>
    </submittedName>
</protein>
<evidence type="ECO:0000256" key="2">
    <source>
        <dbReference type="SAM" id="Phobius"/>
    </source>
</evidence>
<feature type="region of interest" description="Disordered" evidence="1">
    <location>
        <begin position="62"/>
        <end position="100"/>
    </location>
</feature>
<feature type="transmembrane region" description="Helical" evidence="2">
    <location>
        <begin position="140"/>
        <end position="165"/>
    </location>
</feature>
<feature type="compositionally biased region" description="Basic and acidic residues" evidence="1">
    <location>
        <begin position="64"/>
        <end position="85"/>
    </location>
</feature>
<dbReference type="EMBL" id="JAUTXT010000015">
    <property type="protein sequence ID" value="KAK3675313.1"/>
    <property type="molecule type" value="Genomic_DNA"/>
</dbReference>
<name>A0AAE0WP41_9PEZI</name>
<comment type="caution">
    <text evidence="3">The sequence shown here is derived from an EMBL/GenBank/DDBJ whole genome shotgun (WGS) entry which is preliminary data.</text>
</comment>
<proteinExistence type="predicted"/>